<evidence type="ECO:0000313" key="2">
    <source>
        <dbReference type="Proteomes" id="UP000008311"/>
    </source>
</evidence>
<name>B9TQM8_RICCO</name>
<evidence type="ECO:0000313" key="1">
    <source>
        <dbReference type="EMBL" id="EEF21836.1"/>
    </source>
</evidence>
<protein>
    <submittedName>
        <fullName evidence="1">Uncharacterized protein</fullName>
    </submittedName>
</protein>
<keyword evidence="2" id="KW-1185">Reference proteome</keyword>
<gene>
    <name evidence="1" type="ORF">RCOM_2043130</name>
</gene>
<dbReference type="EMBL" id="EQ999064">
    <property type="protein sequence ID" value="EEF21836.1"/>
    <property type="molecule type" value="Genomic_DNA"/>
</dbReference>
<dbReference type="AlphaFoldDB" id="B9TQM8"/>
<organism evidence="1 2">
    <name type="scientific">Ricinus communis</name>
    <name type="common">Castor bean</name>
    <dbReference type="NCBI Taxonomy" id="3988"/>
    <lineage>
        <taxon>Eukaryota</taxon>
        <taxon>Viridiplantae</taxon>
        <taxon>Streptophyta</taxon>
        <taxon>Embryophyta</taxon>
        <taxon>Tracheophyta</taxon>
        <taxon>Spermatophyta</taxon>
        <taxon>Magnoliopsida</taxon>
        <taxon>eudicotyledons</taxon>
        <taxon>Gunneridae</taxon>
        <taxon>Pentapetalae</taxon>
        <taxon>rosids</taxon>
        <taxon>fabids</taxon>
        <taxon>Malpighiales</taxon>
        <taxon>Euphorbiaceae</taxon>
        <taxon>Acalyphoideae</taxon>
        <taxon>Acalypheae</taxon>
        <taxon>Ricinus</taxon>
    </lineage>
</organism>
<accession>B9TQM8</accession>
<reference evidence="2" key="1">
    <citation type="journal article" date="2010" name="Nat. Biotechnol.">
        <title>Draft genome sequence of the oilseed species Ricinus communis.</title>
        <authorList>
            <person name="Chan A.P."/>
            <person name="Crabtree J."/>
            <person name="Zhao Q."/>
            <person name="Lorenzi H."/>
            <person name="Orvis J."/>
            <person name="Puiu D."/>
            <person name="Melake-Berhan A."/>
            <person name="Jones K.M."/>
            <person name="Redman J."/>
            <person name="Chen G."/>
            <person name="Cahoon E.B."/>
            <person name="Gedil M."/>
            <person name="Stanke M."/>
            <person name="Haas B.J."/>
            <person name="Wortman J.R."/>
            <person name="Fraser-Liggett C.M."/>
            <person name="Ravel J."/>
            <person name="Rabinowicz P.D."/>
        </authorList>
    </citation>
    <scope>NUCLEOTIDE SEQUENCE [LARGE SCALE GENOMIC DNA]</scope>
    <source>
        <strain evidence="2">cv. Hale</strain>
    </source>
</reference>
<dbReference type="InParanoid" id="B9TQM8"/>
<sequence length="116" mass="12924">MPAVGVLCTSSRVNSSVGKRSRSTSRFWFWLSVRPDEATAICEPFSRILVKLVPRPRMVTFRPSPLISRVSWTPGMRLRDSAMLRSGNLPMSSAKTESVKATLSRFALVASARLLR</sequence>
<dbReference type="Proteomes" id="UP000008311">
    <property type="component" value="Unassembled WGS sequence"/>
</dbReference>
<proteinExistence type="predicted"/>